<dbReference type="AlphaFoldDB" id="A0A845UBL3"/>
<proteinExistence type="inferred from homology"/>
<dbReference type="InterPro" id="IPR003953">
    <property type="entry name" value="FAD-dep_OxRdtase_2_FAD-bd"/>
</dbReference>
<evidence type="ECO:0000256" key="6">
    <source>
        <dbReference type="ARBA" id="ARBA00022642"/>
    </source>
</evidence>
<dbReference type="Gene3D" id="3.50.50.60">
    <property type="entry name" value="FAD/NAD(P)-binding domain"/>
    <property type="match status" value="1"/>
</dbReference>
<dbReference type="InterPro" id="IPR036188">
    <property type="entry name" value="FAD/NAD-bd_sf"/>
</dbReference>
<dbReference type="SUPFAM" id="SSF46977">
    <property type="entry name" value="Succinate dehydrogenase/fumarate reductase flavoprotein C-terminal domain"/>
    <property type="match status" value="1"/>
</dbReference>
<feature type="region of interest" description="Disordered" evidence="12">
    <location>
        <begin position="509"/>
        <end position="530"/>
    </location>
</feature>
<keyword evidence="8 11" id="KW-0560">Oxidoreductase</keyword>
<evidence type="ECO:0000256" key="3">
    <source>
        <dbReference type="ARBA" id="ARBA00008562"/>
    </source>
</evidence>
<dbReference type="Gene3D" id="1.20.58.100">
    <property type="entry name" value="Fumarate reductase/succinate dehydrogenase flavoprotein-like, C-terminal domain"/>
    <property type="match status" value="1"/>
</dbReference>
<dbReference type="GO" id="GO:0034628">
    <property type="term" value="P:'de novo' NAD+ biosynthetic process from L-aspartate"/>
    <property type="evidence" value="ECO:0007669"/>
    <property type="project" value="TreeGrafter"/>
</dbReference>
<dbReference type="Gene3D" id="3.90.700.10">
    <property type="entry name" value="Succinate dehydrogenase/fumarate reductase flavoprotein, catalytic domain"/>
    <property type="match status" value="1"/>
</dbReference>
<organism evidence="15">
    <name type="scientific">Acidithiobacillus ferrianus</name>
    <dbReference type="NCBI Taxonomy" id="2678518"/>
    <lineage>
        <taxon>Bacteria</taxon>
        <taxon>Pseudomonadati</taxon>
        <taxon>Pseudomonadota</taxon>
        <taxon>Acidithiobacillia</taxon>
        <taxon>Acidithiobacillales</taxon>
        <taxon>Acidithiobacillaceae</taxon>
        <taxon>Acidithiobacillus</taxon>
    </lineage>
</organism>
<gene>
    <name evidence="15" type="primary">nadB</name>
    <name evidence="15" type="ORF">GL267_04915</name>
</gene>
<feature type="region of interest" description="Disordered" evidence="12">
    <location>
        <begin position="394"/>
        <end position="417"/>
    </location>
</feature>
<evidence type="ECO:0000259" key="14">
    <source>
        <dbReference type="Pfam" id="PF02910"/>
    </source>
</evidence>
<dbReference type="InterPro" id="IPR027477">
    <property type="entry name" value="Succ_DH/fumarate_Rdtase_cat_sf"/>
</dbReference>
<evidence type="ECO:0000256" key="5">
    <source>
        <dbReference type="ARBA" id="ARBA00022630"/>
    </source>
</evidence>
<comment type="subcellular location">
    <subcellularLocation>
        <location evidence="11">Cytoplasm</location>
    </subcellularLocation>
</comment>
<comment type="similarity">
    <text evidence="3 11">Belongs to the FAD-dependent oxidoreductase 2 family. NadB subfamily.</text>
</comment>
<comment type="pathway">
    <text evidence="2 11">Cofactor biosynthesis; NAD(+) biosynthesis; iminoaspartate from L-aspartate (oxidase route): step 1/1.</text>
</comment>
<dbReference type="GO" id="GO:0005737">
    <property type="term" value="C:cytoplasm"/>
    <property type="evidence" value="ECO:0007669"/>
    <property type="project" value="UniProtKB-SubCell"/>
</dbReference>
<dbReference type="Pfam" id="PF00890">
    <property type="entry name" value="FAD_binding_2"/>
    <property type="match status" value="1"/>
</dbReference>
<comment type="function">
    <text evidence="11">Catalyzes the oxidation of L-aspartate to iminoaspartate.</text>
</comment>
<evidence type="ECO:0000256" key="4">
    <source>
        <dbReference type="ARBA" id="ARBA00012173"/>
    </source>
</evidence>
<comment type="cofactor">
    <cofactor evidence="1 11">
        <name>FAD</name>
        <dbReference type="ChEBI" id="CHEBI:57692"/>
    </cofactor>
</comment>
<evidence type="ECO:0000256" key="12">
    <source>
        <dbReference type="SAM" id="MobiDB-lite"/>
    </source>
</evidence>
<dbReference type="Pfam" id="PF02910">
    <property type="entry name" value="Succ_DH_flav_C"/>
    <property type="match status" value="1"/>
</dbReference>
<keyword evidence="7 11" id="KW-0274">FAD</keyword>
<dbReference type="RefSeq" id="WP_163097093.1">
    <property type="nucleotide sequence ID" value="NZ_CP127523.1"/>
</dbReference>
<dbReference type="PANTHER" id="PTHR42716">
    <property type="entry name" value="L-ASPARTATE OXIDASE"/>
    <property type="match status" value="1"/>
</dbReference>
<keyword evidence="6 11" id="KW-0662">Pyridine nucleotide biosynthesis</keyword>
<dbReference type="EMBL" id="WNJL01000022">
    <property type="protein sequence ID" value="NDU42010.1"/>
    <property type="molecule type" value="Genomic_DNA"/>
</dbReference>
<dbReference type="PANTHER" id="PTHR42716:SF2">
    <property type="entry name" value="L-ASPARTATE OXIDASE, CHLOROPLASTIC"/>
    <property type="match status" value="1"/>
</dbReference>
<dbReference type="FunFam" id="3.90.700.10:FF:000002">
    <property type="entry name" value="L-aspartate oxidase"/>
    <property type="match status" value="1"/>
</dbReference>
<feature type="compositionally biased region" description="Basic and acidic residues" evidence="12">
    <location>
        <begin position="509"/>
        <end position="521"/>
    </location>
</feature>
<dbReference type="InterPro" id="IPR037099">
    <property type="entry name" value="Fum_R/Succ_DH_flav-like_C_sf"/>
</dbReference>
<reference evidence="15" key="1">
    <citation type="submission" date="2019-11" db="EMBL/GenBank/DDBJ databases">
        <title>Acidithiobacillus ferrianus sp. nov.: a facultatively anaerobic and extremely acidophilic chemolithoautotroph.</title>
        <authorList>
            <person name="Norris P.R."/>
            <person name="Falagan C."/>
            <person name="Moya-Beltran A."/>
            <person name="Castro M."/>
            <person name="Quatrini R."/>
            <person name="Johnson D.B."/>
        </authorList>
    </citation>
    <scope>NUCLEOTIDE SEQUENCE [LARGE SCALE GENOMIC DNA]</scope>
    <source>
        <strain evidence="15">MG</strain>
    </source>
</reference>
<evidence type="ECO:0000256" key="11">
    <source>
        <dbReference type="RuleBase" id="RU362049"/>
    </source>
</evidence>
<evidence type="ECO:0000256" key="7">
    <source>
        <dbReference type="ARBA" id="ARBA00022827"/>
    </source>
</evidence>
<evidence type="ECO:0000256" key="1">
    <source>
        <dbReference type="ARBA" id="ARBA00001974"/>
    </source>
</evidence>
<dbReference type="UniPathway" id="UPA00253">
    <property type="reaction ID" value="UER00326"/>
</dbReference>
<sequence>MPSFDFLIIGSGTAGLSTALGLSQFGRVAIVSKDRASDSASDWAQGGVAAVMDEDHDSIALHIEDTLGAGMGLCHPDAVRHIIGQGPAAARRLIDWGVPFDRRADGNWHLTREGGHRARRVLHCADTTGHAIESTLLQQVRAHPAIQIAEAHFASDLWLRGDRCAGAWVLAPEDDRPQLWTARAVILASGGAGQLYRHTSNPLVATGDGIALAYRAGAEIANLEFIQFHPTTLYQPGSAPFLLSEALRGEGALLRLPDGSAFLERYDPRAELAPRDIVARAIDAEMKRHRIEYVTLDISHQPGAQVQRHFPAIFAHCRAHGYDLTREPVPVVPAAHYTCGGVVVDVAGRSSIDGLYAAGEVSASGLHGANRLASNSLLECVVGAASIVADLGGRSRLPEKPLPPPAPTSTRSSNALSETAIRTLRQALQTTMWRAAGIIRNDADLRAASANWEEMATRIGDAVQGPRYYQELRNLRLCAALLTRSALLREESRGCHFNSDHPQRREDFAADSIHQRDRPDPFLRPIPGAI</sequence>
<evidence type="ECO:0000256" key="8">
    <source>
        <dbReference type="ARBA" id="ARBA00023002"/>
    </source>
</evidence>
<keyword evidence="5 11" id="KW-0285">Flavoprotein</keyword>
<dbReference type="PRINTS" id="PR00411">
    <property type="entry name" value="PNDRDTASEI"/>
</dbReference>
<dbReference type="SUPFAM" id="SSF51905">
    <property type="entry name" value="FAD/NAD(P)-binding domain"/>
    <property type="match status" value="1"/>
</dbReference>
<dbReference type="InterPro" id="IPR005288">
    <property type="entry name" value="NadB"/>
</dbReference>
<protein>
    <recommendedName>
        <fullName evidence="4 10">L-aspartate oxidase</fullName>
        <ecNumber evidence="4 10">1.4.3.16</ecNumber>
    </recommendedName>
</protein>
<evidence type="ECO:0000256" key="2">
    <source>
        <dbReference type="ARBA" id="ARBA00004950"/>
    </source>
</evidence>
<feature type="domain" description="FAD-dependent oxidoreductase 2 FAD-binding" evidence="13">
    <location>
        <begin position="5"/>
        <end position="377"/>
    </location>
</feature>
<dbReference type="SUPFAM" id="SSF56425">
    <property type="entry name" value="Succinate dehydrogenase/fumarate reductase flavoprotein, catalytic domain"/>
    <property type="match status" value="1"/>
</dbReference>
<dbReference type="NCBIfam" id="TIGR00551">
    <property type="entry name" value="nadB"/>
    <property type="match status" value="1"/>
</dbReference>
<dbReference type="EC" id="1.4.3.16" evidence="4 10"/>
<dbReference type="InterPro" id="IPR015939">
    <property type="entry name" value="Fum_Rdtase/Succ_DH_flav-like_C"/>
</dbReference>
<dbReference type="PRINTS" id="PR00368">
    <property type="entry name" value="FADPNR"/>
</dbReference>
<comment type="catalytic activity">
    <reaction evidence="9">
        <text>L-aspartate + O2 = iminosuccinate + H2O2</text>
        <dbReference type="Rhea" id="RHEA:25876"/>
        <dbReference type="ChEBI" id="CHEBI:15379"/>
        <dbReference type="ChEBI" id="CHEBI:16240"/>
        <dbReference type="ChEBI" id="CHEBI:29991"/>
        <dbReference type="ChEBI" id="CHEBI:77875"/>
        <dbReference type="EC" id="1.4.3.16"/>
    </reaction>
    <physiologicalReaction direction="left-to-right" evidence="9">
        <dbReference type="Rhea" id="RHEA:25877"/>
    </physiologicalReaction>
</comment>
<evidence type="ECO:0000256" key="10">
    <source>
        <dbReference type="NCBIfam" id="TIGR00551"/>
    </source>
</evidence>
<name>A0A845UBL3_9PROT</name>
<dbReference type="GO" id="GO:0008734">
    <property type="term" value="F:L-aspartate oxidase activity"/>
    <property type="evidence" value="ECO:0007669"/>
    <property type="project" value="UniProtKB-UniRule"/>
</dbReference>
<accession>A0A845UBL3</accession>
<feature type="domain" description="Fumarate reductase/succinate dehydrogenase flavoprotein-like C-terminal" evidence="14">
    <location>
        <begin position="425"/>
        <end position="509"/>
    </location>
</feature>
<evidence type="ECO:0000256" key="9">
    <source>
        <dbReference type="ARBA" id="ARBA00048305"/>
    </source>
</evidence>
<comment type="caution">
    <text evidence="15">The sequence shown here is derived from an EMBL/GenBank/DDBJ whole genome shotgun (WGS) entry which is preliminary data.</text>
</comment>
<evidence type="ECO:0000259" key="13">
    <source>
        <dbReference type="Pfam" id="PF00890"/>
    </source>
</evidence>
<evidence type="ECO:0000313" key="15">
    <source>
        <dbReference type="EMBL" id="NDU42010.1"/>
    </source>
</evidence>